<protein>
    <submittedName>
        <fullName evidence="2">Uncharacterized protein</fullName>
    </submittedName>
</protein>
<organism evidence="2 3">
    <name type="scientific">Dermatophagoides pteronyssinus</name>
    <name type="common">European house dust mite</name>
    <dbReference type="NCBI Taxonomy" id="6956"/>
    <lineage>
        <taxon>Eukaryota</taxon>
        <taxon>Metazoa</taxon>
        <taxon>Ecdysozoa</taxon>
        <taxon>Arthropoda</taxon>
        <taxon>Chelicerata</taxon>
        <taxon>Arachnida</taxon>
        <taxon>Acari</taxon>
        <taxon>Acariformes</taxon>
        <taxon>Sarcoptiformes</taxon>
        <taxon>Astigmata</taxon>
        <taxon>Psoroptidia</taxon>
        <taxon>Analgoidea</taxon>
        <taxon>Pyroglyphidae</taxon>
        <taxon>Dermatophagoidinae</taxon>
        <taxon>Dermatophagoides</taxon>
    </lineage>
</organism>
<keyword evidence="3" id="KW-1185">Reference proteome</keyword>
<evidence type="ECO:0000313" key="2">
    <source>
        <dbReference type="EMBL" id="KAH9414514.1"/>
    </source>
</evidence>
<proteinExistence type="predicted"/>
<reference evidence="2 3" key="1">
    <citation type="journal article" date="2018" name="J. Allergy Clin. Immunol.">
        <title>High-quality assembly of Dermatophagoides pteronyssinus genome and transcriptome reveals a wide range of novel allergens.</title>
        <authorList>
            <person name="Liu X.Y."/>
            <person name="Yang K.Y."/>
            <person name="Wang M.Q."/>
            <person name="Kwok J.S."/>
            <person name="Zeng X."/>
            <person name="Yang Z."/>
            <person name="Xiao X.J."/>
            <person name="Lau C.P."/>
            <person name="Li Y."/>
            <person name="Huang Z.M."/>
            <person name="Ba J.G."/>
            <person name="Yim A.K."/>
            <person name="Ouyang C.Y."/>
            <person name="Ngai S.M."/>
            <person name="Chan T.F."/>
            <person name="Leung E.L."/>
            <person name="Liu L."/>
            <person name="Liu Z.G."/>
            <person name="Tsui S.K."/>
        </authorList>
    </citation>
    <scope>NUCLEOTIDE SEQUENCE [LARGE SCALE GENOMIC DNA]</scope>
    <source>
        <strain evidence="2">Derp</strain>
    </source>
</reference>
<keyword evidence="1" id="KW-0175">Coiled coil</keyword>
<reference evidence="2 3" key="2">
    <citation type="journal article" date="2022" name="Mol. Biol. Evol.">
        <title>Comparative Genomics Reveals Insights into the Divergent Evolution of Astigmatic Mites and Household Pest Adaptations.</title>
        <authorList>
            <person name="Xiong Q."/>
            <person name="Wan A.T."/>
            <person name="Liu X."/>
            <person name="Fung C.S."/>
            <person name="Xiao X."/>
            <person name="Malainual N."/>
            <person name="Hou J."/>
            <person name="Wang L."/>
            <person name="Wang M."/>
            <person name="Yang K.Y."/>
            <person name="Cui Y."/>
            <person name="Leung E.L."/>
            <person name="Nong W."/>
            <person name="Shin S.K."/>
            <person name="Au S.W."/>
            <person name="Jeong K.Y."/>
            <person name="Chew F.T."/>
            <person name="Hui J.H."/>
            <person name="Leung T.F."/>
            <person name="Tungtrongchitr A."/>
            <person name="Zhong N."/>
            <person name="Liu Z."/>
            <person name="Tsui S.K."/>
        </authorList>
    </citation>
    <scope>NUCLEOTIDE SEQUENCE [LARGE SCALE GENOMIC DNA]</scope>
    <source>
        <strain evidence="2">Derp</strain>
    </source>
</reference>
<gene>
    <name evidence="2" type="ORF">DERP_008709</name>
</gene>
<feature type="coiled-coil region" evidence="1">
    <location>
        <begin position="92"/>
        <end position="149"/>
    </location>
</feature>
<sequence>MSQQENQLKKLLKDAERIINDTEIETCTQWIDREVQRTKKLKEQIERQQNHSSIPAKLFNEARDTVDGLQRFIENLKDFRSNMARNGHQVVITNTEKKMSQQETQLKKLIKDSMKMIEETEFETCSQWIDREINRARKQQEQIERLQNHPSITARLFNESRDCCDQIHSYIERLRFFRLNKSKQGRQILIETTDDIKRTGMFNNAAYDIEYKTLVQTVSLDGCADDAQICKFNNKKNSPNNRTLILRYHVDLIANQITDQIRLEISIKSRYNHIPPNDDDDYDRLAIFDNLCQTNQDICPTNFNVLYHFCYGFRLDNVTLLHNKHNQEIIIKNQYYSSNNNNLLACFQHSIMLLDEPDTLPMAVLKN</sequence>
<evidence type="ECO:0000256" key="1">
    <source>
        <dbReference type="SAM" id="Coils"/>
    </source>
</evidence>
<evidence type="ECO:0000313" key="3">
    <source>
        <dbReference type="Proteomes" id="UP000887458"/>
    </source>
</evidence>
<dbReference type="Proteomes" id="UP000887458">
    <property type="component" value="Unassembled WGS sequence"/>
</dbReference>
<dbReference type="EMBL" id="NJHN03000107">
    <property type="protein sequence ID" value="KAH9414514.1"/>
    <property type="molecule type" value="Genomic_DNA"/>
</dbReference>
<feature type="coiled-coil region" evidence="1">
    <location>
        <begin position="1"/>
        <end position="51"/>
    </location>
</feature>
<name>A0ABQ8IW32_DERPT</name>
<comment type="caution">
    <text evidence="2">The sequence shown here is derived from an EMBL/GenBank/DDBJ whole genome shotgun (WGS) entry which is preliminary data.</text>
</comment>
<accession>A0ABQ8IW32</accession>